<evidence type="ECO:0000256" key="8">
    <source>
        <dbReference type="ARBA" id="ARBA00023145"/>
    </source>
</evidence>
<dbReference type="PROSITE" id="PS00134">
    <property type="entry name" value="TRYPSIN_HIS"/>
    <property type="match status" value="1"/>
</dbReference>
<evidence type="ECO:0000256" key="4">
    <source>
        <dbReference type="ARBA" id="ARBA00022670"/>
    </source>
</evidence>
<dbReference type="PROSITE" id="PS50240">
    <property type="entry name" value="TRYPSIN_DOM"/>
    <property type="match status" value="1"/>
</dbReference>
<keyword evidence="9" id="KW-1015">Disulfide bond</keyword>
<protein>
    <recommendedName>
        <fullName evidence="11">trypsin</fullName>
        <ecNumber evidence="11">3.4.21.4</ecNumber>
    </recommendedName>
</protein>
<dbReference type="InterPro" id="IPR050430">
    <property type="entry name" value="Peptidase_S1"/>
</dbReference>
<keyword evidence="8" id="KW-0865">Zymogen</keyword>
<dbReference type="SUPFAM" id="SSF50494">
    <property type="entry name" value="Trypsin-like serine proteases"/>
    <property type="match status" value="1"/>
</dbReference>
<dbReference type="Proteomes" id="UP001652628">
    <property type="component" value="Chromosome 3"/>
</dbReference>
<dbReference type="InterPro" id="IPR009003">
    <property type="entry name" value="Peptidase_S1_PA"/>
</dbReference>
<dbReference type="Pfam" id="PF00089">
    <property type="entry name" value="Trypsin"/>
    <property type="match status" value="1"/>
</dbReference>
<dbReference type="InterPro" id="IPR001314">
    <property type="entry name" value="Peptidase_S1A"/>
</dbReference>
<dbReference type="GO" id="GO:0006508">
    <property type="term" value="P:proteolysis"/>
    <property type="evidence" value="ECO:0007669"/>
    <property type="project" value="UniProtKB-KW"/>
</dbReference>
<evidence type="ECO:0000256" key="1">
    <source>
        <dbReference type="ARBA" id="ARBA00004239"/>
    </source>
</evidence>
<reference evidence="15" key="1">
    <citation type="submission" date="2025-08" db="UniProtKB">
        <authorList>
            <consortium name="RefSeq"/>
        </authorList>
    </citation>
    <scope>IDENTIFICATION</scope>
</reference>
<evidence type="ECO:0000256" key="9">
    <source>
        <dbReference type="ARBA" id="ARBA00023157"/>
    </source>
</evidence>
<dbReference type="AlphaFoldDB" id="A0AB39ZEF9"/>
<dbReference type="SMART" id="SM00020">
    <property type="entry name" value="Tryp_SPc"/>
    <property type="match status" value="1"/>
</dbReference>
<comment type="catalytic activity">
    <reaction evidence="10">
        <text>Preferential cleavage: Arg-|-Xaa, Lys-|-Xaa.</text>
        <dbReference type="EC" id="3.4.21.4"/>
    </reaction>
</comment>
<evidence type="ECO:0000313" key="14">
    <source>
        <dbReference type="Proteomes" id="UP001652628"/>
    </source>
</evidence>
<dbReference type="InterPro" id="IPR033116">
    <property type="entry name" value="TRYPSIN_SER"/>
</dbReference>
<evidence type="ECO:0000256" key="3">
    <source>
        <dbReference type="ARBA" id="ARBA00022525"/>
    </source>
</evidence>
<dbReference type="PRINTS" id="PR00722">
    <property type="entry name" value="CHYMOTRYPSIN"/>
</dbReference>
<comment type="subcellular location">
    <subcellularLocation>
        <location evidence="1">Secreted</location>
        <location evidence="1">Extracellular space</location>
    </subcellularLocation>
</comment>
<dbReference type="GO" id="GO:0005576">
    <property type="term" value="C:extracellular region"/>
    <property type="evidence" value="ECO:0007669"/>
    <property type="project" value="UniProtKB-SubCell"/>
</dbReference>
<dbReference type="GeneID" id="108013008"/>
<evidence type="ECO:0000256" key="10">
    <source>
        <dbReference type="ARBA" id="ARBA00036320"/>
    </source>
</evidence>
<keyword evidence="3" id="KW-0964">Secreted</keyword>
<keyword evidence="7 12" id="KW-0720">Serine protease</keyword>
<dbReference type="PANTHER" id="PTHR24276:SF91">
    <property type="entry name" value="AT26814P-RELATED"/>
    <property type="match status" value="1"/>
</dbReference>
<accession>A0AB39ZEF9</accession>
<dbReference type="PROSITE" id="PS00135">
    <property type="entry name" value="TRYPSIN_SER"/>
    <property type="match status" value="1"/>
</dbReference>
<evidence type="ECO:0000256" key="12">
    <source>
        <dbReference type="RuleBase" id="RU363034"/>
    </source>
</evidence>
<dbReference type="CDD" id="cd00190">
    <property type="entry name" value="Tryp_SPc"/>
    <property type="match status" value="1"/>
</dbReference>
<dbReference type="InterPro" id="IPR018114">
    <property type="entry name" value="TRYPSIN_HIS"/>
</dbReference>
<sequence>MGSSDLKSHSTRTLFKMFIQLAFLISSVALISAGSISKRIAGGQPATVSEVPWQASLVSENLCGAVIYSDQIVLTAAHCVGSDDLKRYTVRVGSSSLFKGGQAVKIANITRHEKYQGLSNYFSHDVAVIRLQTKLRLGDNVRPIPLANTAPKVGTPLLVSGWGEIGYKKKSETLLKVAVNIVDRSDCEKYFLNITEDKICAAADGKNSCRGDSGGPLVFDGKLVGIVSYGNACANPYFPGVYANVAELRPWIENAVKRV</sequence>
<keyword evidence="6 12" id="KW-0378">Hydrolase</keyword>
<evidence type="ECO:0000256" key="2">
    <source>
        <dbReference type="ARBA" id="ARBA00007664"/>
    </source>
</evidence>
<dbReference type="Gene3D" id="2.40.10.10">
    <property type="entry name" value="Trypsin-like serine proteases"/>
    <property type="match status" value="1"/>
</dbReference>
<evidence type="ECO:0000259" key="13">
    <source>
        <dbReference type="PROSITE" id="PS50240"/>
    </source>
</evidence>
<dbReference type="GO" id="GO:0004252">
    <property type="term" value="F:serine-type endopeptidase activity"/>
    <property type="evidence" value="ECO:0007669"/>
    <property type="project" value="UniProtKB-EC"/>
</dbReference>
<dbReference type="PANTHER" id="PTHR24276">
    <property type="entry name" value="POLYSERASE-RELATED"/>
    <property type="match status" value="1"/>
</dbReference>
<evidence type="ECO:0000313" key="15">
    <source>
        <dbReference type="RefSeq" id="XP_016934084.2"/>
    </source>
</evidence>
<keyword evidence="4 12" id="KW-0645">Protease</keyword>
<comment type="similarity">
    <text evidence="2">Belongs to the peptidase S1 family.</text>
</comment>
<dbReference type="EC" id="3.4.21.4" evidence="11"/>
<name>A0AB39ZEF9_DROSZ</name>
<organism evidence="14 15">
    <name type="scientific">Drosophila suzukii</name>
    <name type="common">Spotted-wing drosophila fruit fly</name>
    <dbReference type="NCBI Taxonomy" id="28584"/>
    <lineage>
        <taxon>Eukaryota</taxon>
        <taxon>Metazoa</taxon>
        <taxon>Ecdysozoa</taxon>
        <taxon>Arthropoda</taxon>
        <taxon>Hexapoda</taxon>
        <taxon>Insecta</taxon>
        <taxon>Pterygota</taxon>
        <taxon>Neoptera</taxon>
        <taxon>Endopterygota</taxon>
        <taxon>Diptera</taxon>
        <taxon>Brachycera</taxon>
        <taxon>Muscomorpha</taxon>
        <taxon>Ephydroidea</taxon>
        <taxon>Drosophilidae</taxon>
        <taxon>Drosophila</taxon>
        <taxon>Sophophora</taxon>
    </lineage>
</organism>
<dbReference type="RefSeq" id="XP_016934084.2">
    <property type="nucleotide sequence ID" value="XM_017078595.4"/>
</dbReference>
<evidence type="ECO:0000256" key="6">
    <source>
        <dbReference type="ARBA" id="ARBA00022801"/>
    </source>
</evidence>
<evidence type="ECO:0000256" key="7">
    <source>
        <dbReference type="ARBA" id="ARBA00022825"/>
    </source>
</evidence>
<feature type="domain" description="Peptidase S1" evidence="13">
    <location>
        <begin position="40"/>
        <end position="257"/>
    </location>
</feature>
<keyword evidence="5" id="KW-0732">Signal</keyword>
<proteinExistence type="inferred from homology"/>
<keyword evidence="14" id="KW-1185">Reference proteome</keyword>
<dbReference type="InterPro" id="IPR001254">
    <property type="entry name" value="Trypsin_dom"/>
</dbReference>
<evidence type="ECO:0000256" key="11">
    <source>
        <dbReference type="ARBA" id="ARBA00038868"/>
    </source>
</evidence>
<evidence type="ECO:0000256" key="5">
    <source>
        <dbReference type="ARBA" id="ARBA00022729"/>
    </source>
</evidence>
<gene>
    <name evidence="15" type="primary">LOC108013008</name>
</gene>
<dbReference type="InterPro" id="IPR043504">
    <property type="entry name" value="Peptidase_S1_PA_chymotrypsin"/>
</dbReference>